<dbReference type="Gene3D" id="3.30.160.170">
    <property type="entry name" value="FlaG-like"/>
    <property type="match status" value="1"/>
</dbReference>
<evidence type="ECO:0000256" key="1">
    <source>
        <dbReference type="SAM" id="MobiDB-lite"/>
    </source>
</evidence>
<dbReference type="PANTHER" id="PTHR37166:SF1">
    <property type="entry name" value="PROTEIN FLAG"/>
    <property type="match status" value="1"/>
</dbReference>
<evidence type="ECO:0000313" key="5">
    <source>
        <dbReference type="Proteomes" id="UP000052237"/>
    </source>
</evidence>
<dbReference type="RefSeq" id="WP_034962257.1">
    <property type="nucleotide sequence ID" value="NZ_CBCRTP010000001.1"/>
</dbReference>
<name>A0A2S5J3B0_CAMHY</name>
<dbReference type="EMBL" id="FAUW01000003">
    <property type="protein sequence ID" value="CUU82376.1"/>
    <property type="molecule type" value="Genomic_DNA"/>
</dbReference>
<dbReference type="InterPro" id="IPR035924">
    <property type="entry name" value="FlaG-like_sf"/>
</dbReference>
<dbReference type="InterPro" id="IPR005186">
    <property type="entry name" value="FlaG"/>
</dbReference>
<dbReference type="EMBL" id="NIQP01000006">
    <property type="protein sequence ID" value="PPB71377.1"/>
    <property type="molecule type" value="Genomic_DNA"/>
</dbReference>
<keyword evidence="2" id="KW-0969">Cilium</keyword>
<accession>A0A2S5J3B0</accession>
<evidence type="ECO:0000313" key="6">
    <source>
        <dbReference type="Proteomes" id="UP000052257"/>
    </source>
</evidence>
<dbReference type="Proteomes" id="UP000052237">
    <property type="component" value="Unassembled WGS sequence"/>
</dbReference>
<dbReference type="PANTHER" id="PTHR37166">
    <property type="entry name" value="PROTEIN FLAG"/>
    <property type="match status" value="1"/>
</dbReference>
<evidence type="ECO:0000313" key="7">
    <source>
        <dbReference type="Proteomes" id="UP000239685"/>
    </source>
</evidence>
<dbReference type="SUPFAM" id="SSF160214">
    <property type="entry name" value="FlaG-like"/>
    <property type="match status" value="1"/>
</dbReference>
<keyword evidence="5" id="KW-1185">Reference proteome</keyword>
<evidence type="ECO:0000313" key="2">
    <source>
        <dbReference type="EMBL" id="CUU82376.1"/>
    </source>
</evidence>
<dbReference type="Proteomes" id="UP000239685">
    <property type="component" value="Unassembled WGS sequence"/>
</dbReference>
<accession>A0A0S4SFX5</accession>
<feature type="region of interest" description="Disordered" evidence="1">
    <location>
        <begin position="36"/>
        <end position="56"/>
    </location>
</feature>
<evidence type="ECO:0000313" key="3">
    <source>
        <dbReference type="EMBL" id="CUU84229.1"/>
    </source>
</evidence>
<dbReference type="EMBL" id="FAVB01000003">
    <property type="protein sequence ID" value="CUU84229.1"/>
    <property type="molecule type" value="Genomic_DNA"/>
</dbReference>
<dbReference type="AlphaFoldDB" id="A0A2S5J3B0"/>
<dbReference type="NCBIfam" id="NF006281">
    <property type="entry name" value="PRK08452.1"/>
    <property type="match status" value="1"/>
</dbReference>
<sequence>MEIFKAASQQIDNSIALNNRQGSVHTRSVEQTKINENLVRDNANQNEQNQESTTQKLNEAISKLNENMEKLQTNVRFAYNDKISAMYVNVTEVGSGKVIRKIPSEEVMNLTEHFREIVGMLFDKKE</sequence>
<proteinExistence type="predicted"/>
<comment type="caution">
    <text evidence="2">The sequence shown here is derived from an EMBL/GenBank/DDBJ whole genome shotgun (WGS) entry which is preliminary data.</text>
</comment>
<reference evidence="4 7" key="2">
    <citation type="submission" date="2017-06" db="EMBL/GenBank/DDBJ databases">
        <title>Updating the genomic taxonomy and epidemiology of Campylobacter hyointestinalis; discovery in New Zealand farmed ruminants.</title>
        <authorList>
            <person name="Wilkinson D.A."/>
            <person name="Fayaz A."/>
            <person name="Biggs P.J."/>
            <person name="Midwinter A.C."/>
        </authorList>
    </citation>
    <scope>NUCLEOTIDE SEQUENCE [LARGE SCALE GENOMIC DNA]</scope>
    <source>
        <strain evidence="4 7">S1614a</strain>
    </source>
</reference>
<organism evidence="2 6">
    <name type="scientific">Campylobacter hyointestinalis subsp. hyointestinalis</name>
    <dbReference type="NCBI Taxonomy" id="91352"/>
    <lineage>
        <taxon>Bacteria</taxon>
        <taxon>Pseudomonadati</taxon>
        <taxon>Campylobacterota</taxon>
        <taxon>Epsilonproteobacteria</taxon>
        <taxon>Campylobacterales</taxon>
        <taxon>Campylobacteraceae</taxon>
        <taxon>Campylobacter</taxon>
    </lineage>
</organism>
<gene>
    <name evidence="2" type="primary">yvyC</name>
    <name evidence="4" type="ORF">CDQ78_06790</name>
    <name evidence="3" type="ORF">ERS686654_01508</name>
    <name evidence="2" type="ORF">ERS739220_01321</name>
</gene>
<reference evidence="5 6" key="1">
    <citation type="submission" date="2015-11" db="EMBL/GenBank/DDBJ databases">
        <authorList>
            <consortium name="Pathogen Informatics"/>
        </authorList>
    </citation>
    <scope>NUCLEOTIDE SEQUENCE [LARGE SCALE GENOMIC DNA]</scope>
    <source>
        <strain evidence="3 5">006A-0059</strain>
        <strain evidence="2 6">006A-0191</strain>
    </source>
</reference>
<keyword evidence="2" id="KW-0282">Flagellum</keyword>
<evidence type="ECO:0000313" key="4">
    <source>
        <dbReference type="EMBL" id="PPB71377.1"/>
    </source>
</evidence>
<dbReference type="Pfam" id="PF03646">
    <property type="entry name" value="FlaG"/>
    <property type="match status" value="1"/>
</dbReference>
<dbReference type="Proteomes" id="UP000052257">
    <property type="component" value="Unassembled WGS sequence"/>
</dbReference>
<protein>
    <submittedName>
        <fullName evidence="4">Flagellar biosynthesis protein FlaG</fullName>
    </submittedName>
    <submittedName>
        <fullName evidence="2">Flagellar protein FlaG</fullName>
    </submittedName>
</protein>
<keyword evidence="2" id="KW-0966">Cell projection</keyword>